<dbReference type="PANTHER" id="PTHR33376:SF4">
    <property type="entry name" value="SIALIC ACID-BINDING PERIPLASMIC PROTEIN SIAP"/>
    <property type="match status" value="1"/>
</dbReference>
<evidence type="ECO:0000256" key="5">
    <source>
        <dbReference type="SAM" id="SignalP"/>
    </source>
</evidence>
<dbReference type="PROSITE" id="PS51318">
    <property type="entry name" value="TAT"/>
    <property type="match status" value="1"/>
</dbReference>
<comment type="subcellular location">
    <subcellularLocation>
        <location evidence="1">Cell envelope</location>
    </subcellularLocation>
</comment>
<dbReference type="CDD" id="cd13603">
    <property type="entry name" value="PBP2_TRAP_Siap_TeaA_like"/>
    <property type="match status" value="1"/>
</dbReference>
<dbReference type="InterPro" id="IPR004682">
    <property type="entry name" value="TRAP_DctP"/>
</dbReference>
<gene>
    <name evidence="6" type="ORF">V5F32_19555</name>
</gene>
<reference evidence="6 7" key="1">
    <citation type="submission" date="2024-02" db="EMBL/GenBank/DDBJ databases">
        <title>Expansion and revision of Xanthobacter and proposal of Roseixanthobacter gen. nov.</title>
        <authorList>
            <person name="Soltysiak M.P.M."/>
            <person name="Jalihal A."/>
            <person name="Ory A."/>
            <person name="Chrisophersen C."/>
            <person name="Lee A.D."/>
            <person name="Boulton J."/>
            <person name="Springer M."/>
        </authorList>
    </citation>
    <scope>NUCLEOTIDE SEQUENCE [LARGE SCALE GENOMIC DNA]</scope>
    <source>
        <strain evidence="6 7">23A</strain>
    </source>
</reference>
<sequence>MSHLTRRTILKGAAAGLAAAGAFSLATPSRAAEFSFKLGADWPSDHPSSVQARIACDRVRTESGGRLDIQFFPNNQLGGDTDMLSQVRQGALEMMLIPTGVLSTLSPVAAINNVGMAFDNYDQVWNAMDGALGAMVRNELTKFGLVTMDRIWDNGFRQLTTGSKQVNDFKDVQGLKIRVPVSPIFISLWKAFGASPASANINELYTALQTKVFDGQENAIPHLQFYRFYEVQKYCALTSHMWEGFWMISGRKVWARLPADLQDMVQRIFNEEAMTQRRLLAQFSSGIKEKLISEGMIFSSPDRAPFQEALTRGGFYAEWRKIFGDEAWSLLESSTRKLV</sequence>
<dbReference type="InterPro" id="IPR018389">
    <property type="entry name" value="DctP_fam"/>
</dbReference>
<dbReference type="PANTHER" id="PTHR33376">
    <property type="match status" value="1"/>
</dbReference>
<dbReference type="Proteomes" id="UP001604002">
    <property type="component" value="Unassembled WGS sequence"/>
</dbReference>
<protein>
    <submittedName>
        <fullName evidence="6">TRAP transporter substrate-binding protein</fullName>
    </submittedName>
</protein>
<feature type="chain" id="PRO_5046166478" evidence="5">
    <location>
        <begin position="32"/>
        <end position="339"/>
    </location>
</feature>
<dbReference type="Gene3D" id="3.40.190.170">
    <property type="entry name" value="Bacterial extracellular solute-binding protein, family 7"/>
    <property type="match status" value="1"/>
</dbReference>
<keyword evidence="3" id="KW-0813">Transport</keyword>
<dbReference type="EMBL" id="JBAFVH010000012">
    <property type="protein sequence ID" value="MFG1374380.1"/>
    <property type="molecule type" value="Genomic_DNA"/>
</dbReference>
<evidence type="ECO:0000256" key="2">
    <source>
        <dbReference type="ARBA" id="ARBA00009023"/>
    </source>
</evidence>
<dbReference type="InterPro" id="IPR038404">
    <property type="entry name" value="TRAP_DctP_sf"/>
</dbReference>
<dbReference type="NCBIfam" id="NF037995">
    <property type="entry name" value="TRAP_S1"/>
    <property type="match status" value="1"/>
</dbReference>
<dbReference type="NCBIfam" id="TIGR00787">
    <property type="entry name" value="dctP"/>
    <property type="match status" value="1"/>
</dbReference>
<organism evidence="6 7">
    <name type="scientific">Xanthobacter oligotrophicus</name>
    <dbReference type="NCBI Taxonomy" id="2607286"/>
    <lineage>
        <taxon>Bacteria</taxon>
        <taxon>Pseudomonadati</taxon>
        <taxon>Pseudomonadota</taxon>
        <taxon>Alphaproteobacteria</taxon>
        <taxon>Hyphomicrobiales</taxon>
        <taxon>Xanthobacteraceae</taxon>
        <taxon>Xanthobacter</taxon>
    </lineage>
</organism>
<keyword evidence="4 5" id="KW-0732">Signal</keyword>
<evidence type="ECO:0000313" key="7">
    <source>
        <dbReference type="Proteomes" id="UP001604002"/>
    </source>
</evidence>
<evidence type="ECO:0000313" key="6">
    <source>
        <dbReference type="EMBL" id="MFG1374380.1"/>
    </source>
</evidence>
<comment type="caution">
    <text evidence="6">The sequence shown here is derived from an EMBL/GenBank/DDBJ whole genome shotgun (WGS) entry which is preliminary data.</text>
</comment>
<feature type="signal peptide" evidence="5">
    <location>
        <begin position="1"/>
        <end position="31"/>
    </location>
</feature>
<evidence type="ECO:0000256" key="1">
    <source>
        <dbReference type="ARBA" id="ARBA00004196"/>
    </source>
</evidence>
<dbReference type="PIRSF" id="PIRSF006470">
    <property type="entry name" value="DctB"/>
    <property type="match status" value="1"/>
</dbReference>
<dbReference type="RefSeq" id="WP_393994035.1">
    <property type="nucleotide sequence ID" value="NZ_JBAFVH010000012.1"/>
</dbReference>
<proteinExistence type="inferred from homology"/>
<dbReference type="InterPro" id="IPR006311">
    <property type="entry name" value="TAT_signal"/>
</dbReference>
<keyword evidence="7" id="KW-1185">Reference proteome</keyword>
<name>A0ABW7A047_9HYPH</name>
<comment type="similarity">
    <text evidence="2">Belongs to the bacterial solute-binding protein 7 family.</text>
</comment>
<accession>A0ABW7A047</accession>
<dbReference type="Pfam" id="PF03480">
    <property type="entry name" value="DctP"/>
    <property type="match status" value="1"/>
</dbReference>
<evidence type="ECO:0000256" key="4">
    <source>
        <dbReference type="ARBA" id="ARBA00022729"/>
    </source>
</evidence>
<evidence type="ECO:0000256" key="3">
    <source>
        <dbReference type="ARBA" id="ARBA00022448"/>
    </source>
</evidence>